<accession>A0ABW2ZML3</accession>
<proteinExistence type="inferred from homology"/>
<dbReference type="Proteomes" id="UP001597042">
    <property type="component" value="Unassembled WGS sequence"/>
</dbReference>
<feature type="domain" description="ABC transporter" evidence="5">
    <location>
        <begin position="4"/>
        <end position="245"/>
    </location>
</feature>
<evidence type="ECO:0000256" key="4">
    <source>
        <dbReference type="ARBA" id="ARBA00022840"/>
    </source>
</evidence>
<dbReference type="Pfam" id="PF00005">
    <property type="entry name" value="ABC_tran"/>
    <property type="match status" value="2"/>
</dbReference>
<dbReference type="PANTHER" id="PTHR43776">
    <property type="entry name" value="TRANSPORT ATP-BINDING PROTEIN"/>
    <property type="match status" value="1"/>
</dbReference>
<reference evidence="7" key="1">
    <citation type="journal article" date="2019" name="Int. J. Syst. Evol. Microbiol.">
        <title>The Global Catalogue of Microorganisms (GCM) 10K type strain sequencing project: providing services to taxonomists for standard genome sequencing and annotation.</title>
        <authorList>
            <consortium name="The Broad Institute Genomics Platform"/>
            <consortium name="The Broad Institute Genome Sequencing Center for Infectious Disease"/>
            <person name="Wu L."/>
            <person name="Ma J."/>
        </authorList>
    </citation>
    <scope>NUCLEOTIDE SEQUENCE [LARGE SCALE GENOMIC DNA]</scope>
    <source>
        <strain evidence="7">CCUG 50754</strain>
    </source>
</reference>
<gene>
    <name evidence="6" type="ORF">ACFQZV_00820</name>
</gene>
<feature type="domain" description="ABC transporter" evidence="5">
    <location>
        <begin position="267"/>
        <end position="472"/>
    </location>
</feature>
<dbReference type="SUPFAM" id="SSF52540">
    <property type="entry name" value="P-loop containing nucleoside triphosphate hydrolases"/>
    <property type="match status" value="2"/>
</dbReference>
<protein>
    <submittedName>
        <fullName evidence="6">ABC transporter ATP-binding protein</fullName>
    </submittedName>
</protein>
<dbReference type="PROSITE" id="PS00211">
    <property type="entry name" value="ABC_TRANSPORTER_1"/>
    <property type="match status" value="2"/>
</dbReference>
<comment type="caution">
    <text evidence="6">The sequence shown here is derived from an EMBL/GenBank/DDBJ whole genome shotgun (WGS) entry which is preliminary data.</text>
</comment>
<dbReference type="RefSeq" id="WP_378751315.1">
    <property type="nucleotide sequence ID" value="NZ_JBHSSV010000005.1"/>
</dbReference>
<comment type="similarity">
    <text evidence="1">Belongs to the ABC transporter superfamily.</text>
</comment>
<keyword evidence="7" id="KW-1185">Reference proteome</keyword>
<dbReference type="SMART" id="SM00382">
    <property type="entry name" value="AAA"/>
    <property type="match status" value="2"/>
</dbReference>
<evidence type="ECO:0000313" key="7">
    <source>
        <dbReference type="Proteomes" id="UP001597042"/>
    </source>
</evidence>
<dbReference type="GO" id="GO:0005524">
    <property type="term" value="F:ATP binding"/>
    <property type="evidence" value="ECO:0007669"/>
    <property type="project" value="UniProtKB-KW"/>
</dbReference>
<dbReference type="InterPro" id="IPR050319">
    <property type="entry name" value="ABC_transp_ATP-bind"/>
</dbReference>
<organism evidence="6 7">
    <name type="scientific">Microbacterium koreense</name>
    <dbReference type="NCBI Taxonomy" id="323761"/>
    <lineage>
        <taxon>Bacteria</taxon>
        <taxon>Bacillati</taxon>
        <taxon>Actinomycetota</taxon>
        <taxon>Actinomycetes</taxon>
        <taxon>Micrococcales</taxon>
        <taxon>Microbacteriaceae</taxon>
        <taxon>Microbacterium</taxon>
    </lineage>
</organism>
<evidence type="ECO:0000256" key="1">
    <source>
        <dbReference type="ARBA" id="ARBA00005417"/>
    </source>
</evidence>
<dbReference type="PROSITE" id="PS50893">
    <property type="entry name" value="ABC_TRANSPORTER_2"/>
    <property type="match status" value="2"/>
</dbReference>
<dbReference type="CDD" id="cd03257">
    <property type="entry name" value="ABC_NikE_OppD_transporters"/>
    <property type="match status" value="1"/>
</dbReference>
<keyword evidence="4 6" id="KW-0067">ATP-binding</keyword>
<name>A0ABW2ZML3_9MICO</name>
<dbReference type="PANTHER" id="PTHR43776:SF7">
    <property type="entry name" value="D,D-DIPEPTIDE TRANSPORT ATP-BINDING PROTEIN DDPF-RELATED"/>
    <property type="match status" value="1"/>
</dbReference>
<evidence type="ECO:0000256" key="2">
    <source>
        <dbReference type="ARBA" id="ARBA00022448"/>
    </source>
</evidence>
<keyword evidence="3" id="KW-0547">Nucleotide-binding</keyword>
<dbReference type="InterPro" id="IPR003439">
    <property type="entry name" value="ABC_transporter-like_ATP-bd"/>
</dbReference>
<dbReference type="InterPro" id="IPR027417">
    <property type="entry name" value="P-loop_NTPase"/>
</dbReference>
<dbReference type="Gene3D" id="3.40.50.300">
    <property type="entry name" value="P-loop containing nucleotide triphosphate hydrolases"/>
    <property type="match status" value="2"/>
</dbReference>
<keyword evidence="2" id="KW-0813">Transport</keyword>
<evidence type="ECO:0000259" key="5">
    <source>
        <dbReference type="PROSITE" id="PS50893"/>
    </source>
</evidence>
<dbReference type="InterPro" id="IPR017871">
    <property type="entry name" value="ABC_transporter-like_CS"/>
</dbReference>
<dbReference type="EMBL" id="JBHTIM010000001">
    <property type="protein sequence ID" value="MFD0779838.1"/>
    <property type="molecule type" value="Genomic_DNA"/>
</dbReference>
<dbReference type="InterPro" id="IPR003593">
    <property type="entry name" value="AAA+_ATPase"/>
</dbReference>
<sequence length="473" mass="50637">MSLLRARGLTLVRADGRSLVEGVDLDIDEGQTLAVVGPSGAGKSSLAWALGRMLPRGVRLQARLLEVDEVDVLRLSRGGVRRFRRHDFAVVPQDPLRALNPTSRIAAHVADVMPPDAPRDAVFACLAEVGLAEPEQIARRFPREISGGQAQRVLLAMALARRPRLLVLDEPTSGLDGRARIDAFAAVRRLQQSHGTAVMLISHDQDVVADHADRVAKLEDGRVVEVPKPSGPARPLRVRAEPACDRGYAARRDVRTPPSADAGGALVEVSALRVVRGGRSVLDGISLRIAPGEIVGLTGPSGSGKTTLARAITGLIDHDGAVLVRAPDRPPPVQMVWQSPASSLNPRRTVRQTLRRAVTLLNGGRTVSELLEMVGLGEDIADGMPHELSGGQQQRVALARAFAGRAALVVCDEPTSSLDSHARDAVLSAIAELRTSTGTACLFISHDQEVLRRVADRVVHLREGRLVDTVSTW</sequence>
<evidence type="ECO:0000313" key="6">
    <source>
        <dbReference type="EMBL" id="MFD0779838.1"/>
    </source>
</evidence>
<evidence type="ECO:0000256" key="3">
    <source>
        <dbReference type="ARBA" id="ARBA00022741"/>
    </source>
</evidence>